<comment type="caution">
    <text evidence="2">The sequence shown here is derived from an EMBL/GenBank/DDBJ whole genome shotgun (WGS) entry which is preliminary data.</text>
</comment>
<dbReference type="AlphaFoldDB" id="A0A855N6V9"/>
<organism evidence="2 3">
    <name type="scientific">Campylobacter hyointestinalis subsp. hyointestinalis</name>
    <dbReference type="NCBI Taxonomy" id="91352"/>
    <lineage>
        <taxon>Bacteria</taxon>
        <taxon>Pseudomonadati</taxon>
        <taxon>Campylobacterota</taxon>
        <taxon>Epsilonproteobacteria</taxon>
        <taxon>Campylobacterales</taxon>
        <taxon>Campylobacteraceae</taxon>
        <taxon>Campylobacter</taxon>
    </lineage>
</organism>
<feature type="domain" description="YopX protein" evidence="1">
    <location>
        <begin position="14"/>
        <end position="125"/>
    </location>
</feature>
<dbReference type="Pfam" id="PF09643">
    <property type="entry name" value="YopX"/>
    <property type="match status" value="1"/>
</dbReference>
<dbReference type="Gene3D" id="2.30.30.290">
    <property type="entry name" value="YopX-like domains"/>
    <property type="match status" value="1"/>
</dbReference>
<dbReference type="SUPFAM" id="SSF159006">
    <property type="entry name" value="YopX-like"/>
    <property type="match status" value="1"/>
</dbReference>
<proteinExistence type="predicted"/>
<dbReference type="InterPro" id="IPR019096">
    <property type="entry name" value="YopX_protein"/>
</dbReference>
<dbReference type="Proteomes" id="UP000239685">
    <property type="component" value="Unassembled WGS sequence"/>
</dbReference>
<sequence length="130" mass="14933">MFLRISKVQKHKVWHKLEKETYIVLDIFFTKDGKAMAFEGHRIDSSTIKLLPLNESIILLHSTGFSDRNGNAIFEGDIARADFGKVTIQFAKVRSEYVSGFFVTHKNIKTFHELTNKNSKQLEVVLSAFQ</sequence>
<evidence type="ECO:0000313" key="2">
    <source>
        <dbReference type="EMBL" id="PPB71584.1"/>
    </source>
</evidence>
<accession>A0A855N6V9</accession>
<reference evidence="2 3" key="1">
    <citation type="submission" date="2017-06" db="EMBL/GenBank/DDBJ databases">
        <title>Updating the genomic taxonomy and epidemiology of Campylobacter hyointestinalis; discovery in New Zealand farmed ruminants.</title>
        <authorList>
            <person name="Wilkinson D.A."/>
            <person name="Fayaz A."/>
            <person name="Biggs P.J."/>
            <person name="Midwinter A.C."/>
        </authorList>
    </citation>
    <scope>NUCLEOTIDE SEQUENCE [LARGE SCALE GENOMIC DNA]</scope>
    <source>
        <strain evidence="2 3">S1614a</strain>
    </source>
</reference>
<name>A0A855N6V9_CAMHY</name>
<dbReference type="EMBL" id="NIQP01000005">
    <property type="protein sequence ID" value="PPB71584.1"/>
    <property type="molecule type" value="Genomic_DNA"/>
</dbReference>
<gene>
    <name evidence="2" type="ORF">CDQ78_06285</name>
</gene>
<protein>
    <recommendedName>
        <fullName evidence="1">YopX protein domain-containing protein</fullName>
    </recommendedName>
</protein>
<evidence type="ECO:0000259" key="1">
    <source>
        <dbReference type="Pfam" id="PF09643"/>
    </source>
</evidence>
<evidence type="ECO:0000313" key="3">
    <source>
        <dbReference type="Proteomes" id="UP000239685"/>
    </source>
</evidence>
<dbReference type="InterPro" id="IPR023385">
    <property type="entry name" value="YopX-like_C"/>
</dbReference>